<evidence type="ECO:0008006" key="3">
    <source>
        <dbReference type="Google" id="ProtNLM"/>
    </source>
</evidence>
<sequence length="135" mass="15138">MIAPTAVTFTTTTTNTTAAPTTPPLLLGRNYFYDSGADYPNNYWMSMAFTGVTQVQCEAYVNRNDNCNGYVYDRATQTCWLKTKMNASNRQIDGNKISAIASRGVCIQHIHCNHSPTDYNYLLPDHKITATNLQR</sequence>
<reference evidence="1 2" key="1">
    <citation type="submission" date="2016-07" db="EMBL/GenBank/DDBJ databases">
        <title>Pervasive Adenine N6-methylation of Active Genes in Fungi.</title>
        <authorList>
            <consortium name="DOE Joint Genome Institute"/>
            <person name="Mondo S.J."/>
            <person name="Dannebaum R.O."/>
            <person name="Kuo R.C."/>
            <person name="Labutti K."/>
            <person name="Haridas S."/>
            <person name="Kuo A."/>
            <person name="Salamov A."/>
            <person name="Ahrendt S.R."/>
            <person name="Lipzen A."/>
            <person name="Sullivan W."/>
            <person name="Andreopoulos W.B."/>
            <person name="Clum A."/>
            <person name="Lindquist E."/>
            <person name="Daum C."/>
            <person name="Ramamoorthy G.K."/>
            <person name="Gryganskyi A."/>
            <person name="Culley D."/>
            <person name="Magnuson J.K."/>
            <person name="James T.Y."/>
            <person name="O'Malley M.A."/>
            <person name="Stajich J.E."/>
            <person name="Spatafora J.W."/>
            <person name="Visel A."/>
            <person name="Grigoriev I.V."/>
        </authorList>
    </citation>
    <scope>NUCLEOTIDE SEQUENCE [LARGE SCALE GENOMIC DNA]</scope>
    <source>
        <strain evidence="1 2">JEL800</strain>
    </source>
</reference>
<organism evidence="1 2">
    <name type="scientific">Rhizoclosmatium globosum</name>
    <dbReference type="NCBI Taxonomy" id="329046"/>
    <lineage>
        <taxon>Eukaryota</taxon>
        <taxon>Fungi</taxon>
        <taxon>Fungi incertae sedis</taxon>
        <taxon>Chytridiomycota</taxon>
        <taxon>Chytridiomycota incertae sedis</taxon>
        <taxon>Chytridiomycetes</taxon>
        <taxon>Chytridiales</taxon>
        <taxon>Chytriomycetaceae</taxon>
        <taxon>Rhizoclosmatium</taxon>
    </lineage>
</organism>
<dbReference type="EMBL" id="MCGO01000028">
    <property type="protein sequence ID" value="ORY42461.1"/>
    <property type="molecule type" value="Genomic_DNA"/>
</dbReference>
<comment type="caution">
    <text evidence="1">The sequence shown here is derived from an EMBL/GenBank/DDBJ whole genome shotgun (WGS) entry which is preliminary data.</text>
</comment>
<accession>A0A1Y2C5Z9</accession>
<proteinExistence type="predicted"/>
<evidence type="ECO:0000313" key="2">
    <source>
        <dbReference type="Proteomes" id="UP000193642"/>
    </source>
</evidence>
<evidence type="ECO:0000313" key="1">
    <source>
        <dbReference type="EMBL" id="ORY42461.1"/>
    </source>
</evidence>
<protein>
    <recommendedName>
        <fullName evidence="3">Apple domain-containing protein</fullName>
    </recommendedName>
</protein>
<keyword evidence="2" id="KW-1185">Reference proteome</keyword>
<name>A0A1Y2C5Z9_9FUNG</name>
<dbReference type="Proteomes" id="UP000193642">
    <property type="component" value="Unassembled WGS sequence"/>
</dbReference>
<gene>
    <name evidence="1" type="ORF">BCR33DRAFT_739047</name>
</gene>
<dbReference type="AlphaFoldDB" id="A0A1Y2C5Z9"/>